<dbReference type="Pfam" id="PF12833">
    <property type="entry name" value="HTH_18"/>
    <property type="match status" value="1"/>
</dbReference>
<keyword evidence="1" id="KW-0805">Transcription regulation</keyword>
<organism evidence="5">
    <name type="scientific">Ectopseudomonas mendocina (strain ymp)</name>
    <name type="common">Pseudomonas mendocina</name>
    <dbReference type="NCBI Taxonomy" id="399739"/>
    <lineage>
        <taxon>Bacteria</taxon>
        <taxon>Pseudomonadati</taxon>
        <taxon>Pseudomonadota</taxon>
        <taxon>Gammaproteobacteria</taxon>
        <taxon>Pseudomonadales</taxon>
        <taxon>Pseudomonadaceae</taxon>
        <taxon>Ectopseudomonas</taxon>
    </lineage>
</organism>
<dbReference type="GO" id="GO:0009893">
    <property type="term" value="P:positive regulation of metabolic process"/>
    <property type="evidence" value="ECO:0007669"/>
    <property type="project" value="UniProtKB-ARBA"/>
</dbReference>
<dbReference type="GO" id="GO:0000976">
    <property type="term" value="F:transcription cis-regulatory region binding"/>
    <property type="evidence" value="ECO:0007669"/>
    <property type="project" value="TreeGrafter"/>
</dbReference>
<dbReference type="InterPro" id="IPR018062">
    <property type="entry name" value="HTH_AraC-typ_CS"/>
</dbReference>
<evidence type="ECO:0000256" key="1">
    <source>
        <dbReference type="ARBA" id="ARBA00023015"/>
    </source>
</evidence>
<dbReference type="PANTHER" id="PTHR47894">
    <property type="entry name" value="HTH-TYPE TRANSCRIPTIONAL REGULATOR GADX"/>
    <property type="match status" value="1"/>
</dbReference>
<gene>
    <name evidence="5" type="ordered locus">Pmen_1953</name>
</gene>
<dbReference type="Gene3D" id="1.10.10.60">
    <property type="entry name" value="Homeodomain-like"/>
    <property type="match status" value="1"/>
</dbReference>
<dbReference type="EMBL" id="CP000680">
    <property type="protein sequence ID" value="ABP84714.1"/>
    <property type="molecule type" value="Genomic_DNA"/>
</dbReference>
<accession>A4XTP8</accession>
<dbReference type="GO" id="GO:0003700">
    <property type="term" value="F:DNA-binding transcription factor activity"/>
    <property type="evidence" value="ECO:0007669"/>
    <property type="project" value="InterPro"/>
</dbReference>
<dbReference type="PANTHER" id="PTHR47894:SF4">
    <property type="entry name" value="HTH-TYPE TRANSCRIPTIONAL REGULATOR GADX"/>
    <property type="match status" value="1"/>
</dbReference>
<proteinExistence type="predicted"/>
<dbReference type="OrthoDB" id="9783876at2"/>
<evidence type="ECO:0000313" key="5">
    <source>
        <dbReference type="EMBL" id="ABP84714.1"/>
    </source>
</evidence>
<keyword evidence="3" id="KW-0804">Transcription</keyword>
<dbReference type="KEGG" id="pmy:Pmen_1953"/>
<evidence type="ECO:0000256" key="2">
    <source>
        <dbReference type="ARBA" id="ARBA00023125"/>
    </source>
</evidence>
<name>A4XTP8_ECTM1</name>
<dbReference type="HOGENOM" id="CLU_071578_1_2_6"/>
<dbReference type="PATRIC" id="fig|399739.8.peg.1979"/>
<sequence length="268" mass="30598">MQELIKLARAAQRTDGALPFSVYSSYREQRILNAPITKALLIFVLAGTKRLGRRDEINCPTGSFLFLSNVSDIDMRNIPAAEYFAVLIEFESSDFDCFKSQRSAETRYVQGNLDMRLAKALMQFIEWAPYAPRDLWHLRRQELLQLIHLSGYGEVAGLVGRPNFSQRLHAIVNEDICHDWTMGRLAERLAISESTLHRRLKAEGTGIKSIVSRARLSQGLFLVQTTMDPIGRIAERCGYQSQSRFTDRFKQQFGITPRELRKTREPGG</sequence>
<dbReference type="PROSITE" id="PS01124">
    <property type="entry name" value="HTH_ARAC_FAMILY_2"/>
    <property type="match status" value="1"/>
</dbReference>
<feature type="domain" description="HTH araC/xylS-type" evidence="4">
    <location>
        <begin position="166"/>
        <end position="263"/>
    </location>
</feature>
<dbReference type="PROSITE" id="PS00041">
    <property type="entry name" value="HTH_ARAC_FAMILY_1"/>
    <property type="match status" value="1"/>
</dbReference>
<dbReference type="eggNOG" id="COG2207">
    <property type="taxonomic scope" value="Bacteria"/>
</dbReference>
<dbReference type="SUPFAM" id="SSF46689">
    <property type="entry name" value="Homeodomain-like"/>
    <property type="match status" value="1"/>
</dbReference>
<dbReference type="STRING" id="399739.Pmen_1953"/>
<dbReference type="PRINTS" id="PR00032">
    <property type="entry name" value="HTHARAC"/>
</dbReference>
<evidence type="ECO:0000259" key="4">
    <source>
        <dbReference type="PROSITE" id="PS01124"/>
    </source>
</evidence>
<protein>
    <submittedName>
        <fullName evidence="5">Transcriptional regulator, AraC family</fullName>
    </submittedName>
</protein>
<keyword evidence="2" id="KW-0238">DNA-binding</keyword>
<dbReference type="InterPro" id="IPR018060">
    <property type="entry name" value="HTH_AraC"/>
</dbReference>
<dbReference type="InterPro" id="IPR020449">
    <property type="entry name" value="Tscrpt_reg_AraC-type_HTH"/>
</dbReference>
<evidence type="ECO:0000256" key="3">
    <source>
        <dbReference type="ARBA" id="ARBA00023163"/>
    </source>
</evidence>
<dbReference type="GO" id="GO:0005829">
    <property type="term" value="C:cytosol"/>
    <property type="evidence" value="ECO:0007669"/>
    <property type="project" value="TreeGrafter"/>
</dbReference>
<dbReference type="InterPro" id="IPR009057">
    <property type="entry name" value="Homeodomain-like_sf"/>
</dbReference>
<dbReference type="SMART" id="SM00342">
    <property type="entry name" value="HTH_ARAC"/>
    <property type="match status" value="1"/>
</dbReference>
<reference evidence="5" key="1">
    <citation type="submission" date="2007-04" db="EMBL/GenBank/DDBJ databases">
        <title>Complete sequence of Pseudomonas mendocina ymp.</title>
        <authorList>
            <consortium name="US DOE Joint Genome Institute"/>
            <person name="Copeland A."/>
            <person name="Lucas S."/>
            <person name="Lapidus A."/>
            <person name="Barry K."/>
            <person name="Glavina del Rio T."/>
            <person name="Dalin E."/>
            <person name="Tice H."/>
            <person name="Pitluck S."/>
            <person name="Kiss H."/>
            <person name="Brettin T."/>
            <person name="Detter J.C."/>
            <person name="Bruce D."/>
            <person name="Han C."/>
            <person name="Schmutz J."/>
            <person name="Larimer F."/>
            <person name="Land M."/>
            <person name="Hauser L."/>
            <person name="Kyrpides N."/>
            <person name="Mikhailova N."/>
            <person name="Hersman L."/>
            <person name="Dubois J."/>
            <person name="Maurice P."/>
            <person name="Richardson P."/>
        </authorList>
    </citation>
    <scope>NUCLEOTIDE SEQUENCE [LARGE SCALE GENOMIC DNA]</scope>
    <source>
        <strain evidence="5">Ymp</strain>
    </source>
</reference>
<dbReference type="AlphaFoldDB" id="A4XTP8"/>